<accession>A0A5S9F2T0</accession>
<protein>
    <submittedName>
        <fullName evidence="5">Selenium metabolism hydrolase</fullName>
    </submittedName>
</protein>
<dbReference type="Proteomes" id="UP000326354">
    <property type="component" value="Chromosome"/>
</dbReference>
<gene>
    <name evidence="5" type="ORF">UABAM_01027</name>
</gene>
<dbReference type="SUPFAM" id="SSF53187">
    <property type="entry name" value="Zn-dependent exopeptidases"/>
    <property type="match status" value="1"/>
</dbReference>
<dbReference type="Pfam" id="PF01546">
    <property type="entry name" value="Peptidase_M20"/>
    <property type="match status" value="1"/>
</dbReference>
<dbReference type="PANTHER" id="PTHR43808:SF8">
    <property type="entry name" value="PEPTIDASE M20 DIMERISATION DOMAIN-CONTAINING PROTEIN"/>
    <property type="match status" value="1"/>
</dbReference>
<dbReference type="AlphaFoldDB" id="A0A5S9F2T0"/>
<dbReference type="KEGG" id="uam:UABAM_01027"/>
<dbReference type="RefSeq" id="WP_151966920.1">
    <property type="nucleotide sequence ID" value="NZ_AP019860.1"/>
</dbReference>
<keyword evidence="3 5" id="KW-0378">Hydrolase</keyword>
<dbReference type="InterPro" id="IPR050072">
    <property type="entry name" value="Peptidase_M20A"/>
</dbReference>
<evidence type="ECO:0000313" key="5">
    <source>
        <dbReference type="EMBL" id="BBM82684.1"/>
    </source>
</evidence>
<evidence type="ECO:0000256" key="3">
    <source>
        <dbReference type="ARBA" id="ARBA00022801"/>
    </source>
</evidence>
<evidence type="ECO:0000256" key="2">
    <source>
        <dbReference type="ARBA" id="ARBA00022723"/>
    </source>
</evidence>
<keyword evidence="2" id="KW-0479">Metal-binding</keyword>
<evidence type="ECO:0000313" key="6">
    <source>
        <dbReference type="Proteomes" id="UP000326354"/>
    </source>
</evidence>
<dbReference type="Gene3D" id="3.40.630.10">
    <property type="entry name" value="Zn peptidases"/>
    <property type="match status" value="1"/>
</dbReference>
<name>A0A5S9F2T0_UABAM</name>
<keyword evidence="4" id="KW-0862">Zinc</keyword>
<reference evidence="5 6" key="1">
    <citation type="submission" date="2019-08" db="EMBL/GenBank/DDBJ databases">
        <title>Complete genome sequence of Candidatus Uab amorphum.</title>
        <authorList>
            <person name="Shiratori T."/>
            <person name="Suzuki S."/>
            <person name="Kakizawa Y."/>
            <person name="Ishida K."/>
        </authorList>
    </citation>
    <scope>NUCLEOTIDE SEQUENCE [LARGE SCALE GENOMIC DNA]</scope>
    <source>
        <strain evidence="5 6">SRT547</strain>
    </source>
</reference>
<dbReference type="OrthoDB" id="9792335at2"/>
<evidence type="ECO:0000256" key="4">
    <source>
        <dbReference type="ARBA" id="ARBA00022833"/>
    </source>
</evidence>
<dbReference type="InterPro" id="IPR002933">
    <property type="entry name" value="Peptidase_M20"/>
</dbReference>
<dbReference type="SUPFAM" id="SSF55031">
    <property type="entry name" value="Bacterial exopeptidase dimerisation domain"/>
    <property type="match status" value="1"/>
</dbReference>
<proteinExistence type="inferred from homology"/>
<organism evidence="5 6">
    <name type="scientific">Uabimicrobium amorphum</name>
    <dbReference type="NCBI Taxonomy" id="2596890"/>
    <lineage>
        <taxon>Bacteria</taxon>
        <taxon>Pseudomonadati</taxon>
        <taxon>Planctomycetota</taxon>
        <taxon>Candidatus Uabimicrobiia</taxon>
        <taxon>Candidatus Uabimicrobiales</taxon>
        <taxon>Candidatus Uabimicrobiaceae</taxon>
        <taxon>Candidatus Uabimicrobium</taxon>
    </lineage>
</organism>
<dbReference type="Gene3D" id="3.30.70.360">
    <property type="match status" value="1"/>
</dbReference>
<dbReference type="GO" id="GO:0016787">
    <property type="term" value="F:hydrolase activity"/>
    <property type="evidence" value="ECO:0007669"/>
    <property type="project" value="UniProtKB-KW"/>
</dbReference>
<dbReference type="InterPro" id="IPR036264">
    <property type="entry name" value="Bact_exopeptidase_dim_dom"/>
</dbReference>
<comment type="similarity">
    <text evidence="1">Belongs to the peptidase M20A family.</text>
</comment>
<evidence type="ECO:0000256" key="1">
    <source>
        <dbReference type="ARBA" id="ARBA00006247"/>
    </source>
</evidence>
<dbReference type="EMBL" id="AP019860">
    <property type="protein sequence ID" value="BBM82684.1"/>
    <property type="molecule type" value="Genomic_DNA"/>
</dbReference>
<keyword evidence="6" id="KW-1185">Reference proteome</keyword>
<dbReference type="GO" id="GO:0046872">
    <property type="term" value="F:metal ion binding"/>
    <property type="evidence" value="ECO:0007669"/>
    <property type="project" value="UniProtKB-KW"/>
</dbReference>
<sequence>MPTHEEIKTKSRGLHEYSVKLLSELIAAGAGDGGISGKEGPRGDIIEREFKTMTDLVCKDKFGNICAAIGEGKNPQTIVWLIGHFDTVGPGEWKEAYTPKLDGDKLYGRGSSDQLAGVVSSIAAMKILKESEEKLIEKGVRFVVTANPHEEECEGENIKYMLKNIANTSREYPDWMQKLPNIMVTTEPTSTRDGMPRPYFGHRGRYLYEIRMQGETGHGSIPVKVPVAEVFSRTIHNIFQKVTGPNSPKFGRDTYAFTTGKITSPSGNAHTEVAAWNIDLRIAPTSDPEHILKDMRKVAEEVTHEVAKEKNVTVEEMPQVAFSVVAPEDQTYNGYNFVALQELPGPWLAPTHPIYKRVMDVYTSLFSTPPYDKRDVASDGGNPDEGDCSVRDYYNFSTDLTGLAQMIRRAQKEGTDIPDIAYFGLGSGIEEEAHRQDEYCPVNSLDHATMYYVAFINSFLDE</sequence>
<dbReference type="PANTHER" id="PTHR43808">
    <property type="entry name" value="ACETYLORNITHINE DEACETYLASE"/>
    <property type="match status" value="1"/>
</dbReference>